<reference evidence="2" key="1">
    <citation type="journal article" date="2020" name="mSystems">
        <title>Genome- and Community-Level Interaction Insights into Carbon Utilization and Element Cycling Functions of Hydrothermarchaeota in Hydrothermal Sediment.</title>
        <authorList>
            <person name="Zhou Z."/>
            <person name="Liu Y."/>
            <person name="Xu W."/>
            <person name="Pan J."/>
            <person name="Luo Z.H."/>
            <person name="Li M."/>
        </authorList>
    </citation>
    <scope>NUCLEOTIDE SEQUENCE [LARGE SCALE GENOMIC DNA]</scope>
    <source>
        <strain evidence="2">SpSt-508</strain>
    </source>
</reference>
<evidence type="ECO:0000256" key="1">
    <source>
        <dbReference type="SAM" id="SignalP"/>
    </source>
</evidence>
<dbReference type="EMBL" id="DSVQ01000001">
    <property type="protein sequence ID" value="HGT37670.1"/>
    <property type="molecule type" value="Genomic_DNA"/>
</dbReference>
<gene>
    <name evidence="2" type="ORF">ENS64_00130</name>
</gene>
<protein>
    <submittedName>
        <fullName evidence="2">Uncharacterized protein</fullName>
    </submittedName>
</protein>
<feature type="signal peptide" evidence="1">
    <location>
        <begin position="1"/>
        <end position="23"/>
    </location>
</feature>
<evidence type="ECO:0000313" key="2">
    <source>
        <dbReference type="EMBL" id="HGT37670.1"/>
    </source>
</evidence>
<comment type="caution">
    <text evidence="2">The sequence shown here is derived from an EMBL/GenBank/DDBJ whole genome shotgun (WGS) entry which is preliminary data.</text>
</comment>
<organism evidence="2">
    <name type="scientific">Schlesneria paludicola</name>
    <dbReference type="NCBI Taxonomy" id="360056"/>
    <lineage>
        <taxon>Bacteria</taxon>
        <taxon>Pseudomonadati</taxon>
        <taxon>Planctomycetota</taxon>
        <taxon>Planctomycetia</taxon>
        <taxon>Planctomycetales</taxon>
        <taxon>Planctomycetaceae</taxon>
        <taxon>Schlesneria</taxon>
    </lineage>
</organism>
<name>A0A7C4QT04_9PLAN</name>
<sequence length="162" mass="17423">MLVLIRCWGVAWVIGLSALPAVAQSTTADDSAAPQEVAAGQASSSGPVVTASVPDLSGDWTGSWCSTTNGHHGPMTATFCRLDDHHYRVHFRGRYFRLLPFSYTAVLTVTGHEGDRVLLSGSHRLGPIMGTFSYNASATDAQFVAGYCSRNDQGQFVLNRCR</sequence>
<dbReference type="AlphaFoldDB" id="A0A7C4QT04"/>
<keyword evidence="1" id="KW-0732">Signal</keyword>
<accession>A0A7C4QT04</accession>
<proteinExistence type="predicted"/>
<feature type="chain" id="PRO_5028110239" evidence="1">
    <location>
        <begin position="24"/>
        <end position="162"/>
    </location>
</feature>